<dbReference type="InterPro" id="IPR023465">
    <property type="entry name" value="Riboflavin_kinase_dom_sf"/>
</dbReference>
<dbReference type="EC" id="2.7.1.26" evidence="15"/>
<dbReference type="PANTHER" id="PTHR22749:SF6">
    <property type="entry name" value="RIBOFLAVIN KINASE"/>
    <property type="match status" value="1"/>
</dbReference>
<evidence type="ECO:0000256" key="1">
    <source>
        <dbReference type="ARBA" id="ARBA00002121"/>
    </source>
</evidence>
<evidence type="ECO:0000259" key="16">
    <source>
        <dbReference type="SMART" id="SM00904"/>
    </source>
</evidence>
<evidence type="ECO:0000256" key="5">
    <source>
        <dbReference type="ARBA" id="ARBA00022643"/>
    </source>
</evidence>
<evidence type="ECO:0000256" key="13">
    <source>
        <dbReference type="ARBA" id="ARBA00047880"/>
    </source>
</evidence>
<name>A0A841TUU6_9BACL</name>
<dbReference type="PIRSF" id="PIRSF004491">
    <property type="entry name" value="FAD_Synth"/>
    <property type="match status" value="1"/>
</dbReference>
<organism evidence="17 18">
    <name type="scientific">Cohnella xylanilytica</name>
    <dbReference type="NCBI Taxonomy" id="557555"/>
    <lineage>
        <taxon>Bacteria</taxon>
        <taxon>Bacillati</taxon>
        <taxon>Bacillota</taxon>
        <taxon>Bacilli</taxon>
        <taxon>Bacillales</taxon>
        <taxon>Paenibacillaceae</taxon>
        <taxon>Cohnella</taxon>
    </lineage>
</organism>
<keyword evidence="5 15" id="KW-0288">FMN</keyword>
<comment type="function">
    <text evidence="1">Catalyzes the phosphorylation of riboflavin to FMN followed by the adenylation of FMN to FAD.</text>
</comment>
<evidence type="ECO:0000256" key="4">
    <source>
        <dbReference type="ARBA" id="ARBA00022630"/>
    </source>
</evidence>
<dbReference type="Pfam" id="PF01687">
    <property type="entry name" value="Flavokinase"/>
    <property type="match status" value="1"/>
</dbReference>
<accession>A0A841TUU6</accession>
<protein>
    <recommendedName>
        <fullName evidence="15">Riboflavin biosynthesis protein</fullName>
    </recommendedName>
    <domain>
        <recommendedName>
            <fullName evidence="15">Riboflavin kinase</fullName>
            <ecNumber evidence="15">2.7.1.26</ecNumber>
        </recommendedName>
        <alternativeName>
            <fullName evidence="15">Flavokinase</fullName>
        </alternativeName>
    </domain>
    <domain>
        <recommendedName>
            <fullName evidence="15">FMN adenylyltransferase</fullName>
            <ecNumber evidence="15">2.7.7.2</ecNumber>
        </recommendedName>
        <alternativeName>
            <fullName evidence="15">FAD pyrophosphorylase</fullName>
        </alternativeName>
        <alternativeName>
            <fullName evidence="15">FAD synthase</fullName>
        </alternativeName>
    </domain>
</protein>
<evidence type="ECO:0000256" key="14">
    <source>
        <dbReference type="ARBA" id="ARBA00049494"/>
    </source>
</evidence>
<dbReference type="SMART" id="SM00904">
    <property type="entry name" value="Flavokinase"/>
    <property type="match status" value="1"/>
</dbReference>
<dbReference type="Pfam" id="PF06574">
    <property type="entry name" value="FAD_syn"/>
    <property type="match status" value="1"/>
</dbReference>
<keyword evidence="4 15" id="KW-0285">Flavoprotein</keyword>
<dbReference type="CDD" id="cd02064">
    <property type="entry name" value="FAD_synthetase_N"/>
    <property type="match status" value="1"/>
</dbReference>
<dbReference type="PANTHER" id="PTHR22749">
    <property type="entry name" value="RIBOFLAVIN KINASE/FMN ADENYLYLTRANSFERASE"/>
    <property type="match status" value="1"/>
</dbReference>
<evidence type="ECO:0000256" key="9">
    <source>
        <dbReference type="ARBA" id="ARBA00022777"/>
    </source>
</evidence>
<dbReference type="NCBIfam" id="NF004162">
    <property type="entry name" value="PRK05627.1-5"/>
    <property type="match status" value="1"/>
</dbReference>
<proteinExistence type="inferred from homology"/>
<dbReference type="Proteomes" id="UP000553776">
    <property type="component" value="Unassembled WGS sequence"/>
</dbReference>
<evidence type="ECO:0000256" key="11">
    <source>
        <dbReference type="ARBA" id="ARBA00022840"/>
    </source>
</evidence>
<comment type="catalytic activity">
    <reaction evidence="13 15">
        <text>riboflavin + ATP = FMN + ADP + H(+)</text>
        <dbReference type="Rhea" id="RHEA:14357"/>
        <dbReference type="ChEBI" id="CHEBI:15378"/>
        <dbReference type="ChEBI" id="CHEBI:30616"/>
        <dbReference type="ChEBI" id="CHEBI:57986"/>
        <dbReference type="ChEBI" id="CHEBI:58210"/>
        <dbReference type="ChEBI" id="CHEBI:456216"/>
        <dbReference type="EC" id="2.7.1.26"/>
    </reaction>
</comment>
<keyword evidence="8 15" id="KW-0547">Nucleotide-binding</keyword>
<dbReference type="NCBIfam" id="NF004160">
    <property type="entry name" value="PRK05627.1-3"/>
    <property type="match status" value="1"/>
</dbReference>
<evidence type="ECO:0000256" key="12">
    <source>
        <dbReference type="ARBA" id="ARBA00023268"/>
    </source>
</evidence>
<keyword evidence="7 15" id="KW-0548">Nucleotidyltransferase</keyword>
<comment type="similarity">
    <text evidence="15">Belongs to the ribF family.</text>
</comment>
<evidence type="ECO:0000256" key="10">
    <source>
        <dbReference type="ARBA" id="ARBA00022827"/>
    </source>
</evidence>
<evidence type="ECO:0000256" key="15">
    <source>
        <dbReference type="PIRNR" id="PIRNR004491"/>
    </source>
</evidence>
<feature type="domain" description="Riboflavin kinase" evidence="16">
    <location>
        <begin position="191"/>
        <end position="320"/>
    </location>
</feature>
<dbReference type="InterPro" id="IPR015864">
    <property type="entry name" value="FAD_synthase"/>
</dbReference>
<dbReference type="InterPro" id="IPR014729">
    <property type="entry name" value="Rossmann-like_a/b/a_fold"/>
</dbReference>
<evidence type="ECO:0000256" key="2">
    <source>
        <dbReference type="ARBA" id="ARBA00004726"/>
    </source>
</evidence>
<dbReference type="GO" id="GO:0005524">
    <property type="term" value="F:ATP binding"/>
    <property type="evidence" value="ECO:0007669"/>
    <property type="project" value="UniProtKB-UniRule"/>
</dbReference>
<keyword evidence="10 15" id="KW-0274">FAD</keyword>
<dbReference type="GO" id="GO:0006747">
    <property type="term" value="P:FAD biosynthetic process"/>
    <property type="evidence" value="ECO:0007669"/>
    <property type="project" value="UniProtKB-UniRule"/>
</dbReference>
<dbReference type="AlphaFoldDB" id="A0A841TUU6"/>
<dbReference type="SUPFAM" id="SSF82114">
    <property type="entry name" value="Riboflavin kinase-like"/>
    <property type="match status" value="1"/>
</dbReference>
<dbReference type="UniPathway" id="UPA00277">
    <property type="reaction ID" value="UER00407"/>
</dbReference>
<evidence type="ECO:0000313" key="18">
    <source>
        <dbReference type="Proteomes" id="UP000553776"/>
    </source>
</evidence>
<dbReference type="GO" id="GO:0003919">
    <property type="term" value="F:FMN adenylyltransferase activity"/>
    <property type="evidence" value="ECO:0007669"/>
    <property type="project" value="UniProtKB-UniRule"/>
</dbReference>
<evidence type="ECO:0000256" key="6">
    <source>
        <dbReference type="ARBA" id="ARBA00022679"/>
    </source>
</evidence>
<reference evidence="17 18" key="1">
    <citation type="submission" date="2020-08" db="EMBL/GenBank/DDBJ databases">
        <title>Cohnella phylogeny.</title>
        <authorList>
            <person name="Dunlap C."/>
        </authorList>
    </citation>
    <scope>NUCLEOTIDE SEQUENCE [LARGE SCALE GENOMIC DNA]</scope>
    <source>
        <strain evidence="17 18">DSM 25239</strain>
    </source>
</reference>
<dbReference type="EC" id="2.7.7.2" evidence="15"/>
<gene>
    <name evidence="17" type="ORF">H7B90_05315</name>
</gene>
<keyword evidence="9 15" id="KW-0418">Kinase</keyword>
<comment type="pathway">
    <text evidence="3 15">Cofactor biosynthesis; FMN biosynthesis; FMN from riboflavin (ATP route): step 1/1.</text>
</comment>
<keyword evidence="12" id="KW-0511">Multifunctional enzyme</keyword>
<sequence>MERFEISYSQDEQSFRIPPEAVKPGGIALAIGFFDGVHLGHAEVVRKAVSLARERGYTPAVMTFDPHPRVVLGHDQYHTVLTPLPDKLDRFAELGIEAAFVVSFDAEFSQVTAERFVQELLGPLGAKAAVVGFDFKFGHRGRGNPELLRSASGGAIDVQVVEPVFLGGAKVSSTRIRELLAEGRCDLAAELLDRPYEIKGTVIHGKALGRQLGFPTANLEPEAPYCIPRHGVYAVRVNGAGAGGEEADGVINVGVRPTVDAAGGEPKLEAHLLDFSGDLYGKALSVRFLHFLRPEMKFGSLDELIAQIGRDAARARELLAGES</sequence>
<evidence type="ECO:0000256" key="7">
    <source>
        <dbReference type="ARBA" id="ARBA00022695"/>
    </source>
</evidence>
<keyword evidence="18" id="KW-1185">Reference proteome</keyword>
<evidence type="ECO:0000256" key="3">
    <source>
        <dbReference type="ARBA" id="ARBA00005201"/>
    </source>
</evidence>
<evidence type="ECO:0000313" key="17">
    <source>
        <dbReference type="EMBL" id="MBB6690818.1"/>
    </source>
</evidence>
<comment type="caution">
    <text evidence="17">The sequence shown here is derived from an EMBL/GenBank/DDBJ whole genome shotgun (WGS) entry which is preliminary data.</text>
</comment>
<dbReference type="Gene3D" id="2.40.30.30">
    <property type="entry name" value="Riboflavin kinase-like"/>
    <property type="match status" value="1"/>
</dbReference>
<dbReference type="GO" id="GO:0008531">
    <property type="term" value="F:riboflavin kinase activity"/>
    <property type="evidence" value="ECO:0007669"/>
    <property type="project" value="UniProtKB-UniRule"/>
</dbReference>
<keyword evidence="11 15" id="KW-0067">ATP-binding</keyword>
<comment type="catalytic activity">
    <reaction evidence="14 15">
        <text>FMN + ATP + H(+) = FAD + diphosphate</text>
        <dbReference type="Rhea" id="RHEA:17237"/>
        <dbReference type="ChEBI" id="CHEBI:15378"/>
        <dbReference type="ChEBI" id="CHEBI:30616"/>
        <dbReference type="ChEBI" id="CHEBI:33019"/>
        <dbReference type="ChEBI" id="CHEBI:57692"/>
        <dbReference type="ChEBI" id="CHEBI:58210"/>
        <dbReference type="EC" id="2.7.7.2"/>
    </reaction>
</comment>
<dbReference type="SUPFAM" id="SSF52374">
    <property type="entry name" value="Nucleotidylyl transferase"/>
    <property type="match status" value="1"/>
</dbReference>
<dbReference type="FunFam" id="2.40.30.30:FF:000003">
    <property type="entry name" value="Riboflavin biosynthesis protein"/>
    <property type="match status" value="1"/>
</dbReference>
<dbReference type="NCBIfam" id="TIGR00083">
    <property type="entry name" value="ribF"/>
    <property type="match status" value="1"/>
</dbReference>
<dbReference type="FunFam" id="3.40.50.620:FF:000021">
    <property type="entry name" value="Riboflavin biosynthesis protein"/>
    <property type="match status" value="1"/>
</dbReference>
<dbReference type="EMBL" id="JACJVR010000018">
    <property type="protein sequence ID" value="MBB6690818.1"/>
    <property type="molecule type" value="Genomic_DNA"/>
</dbReference>
<dbReference type="UniPathway" id="UPA00276">
    <property type="reaction ID" value="UER00406"/>
</dbReference>
<dbReference type="InterPro" id="IPR002606">
    <property type="entry name" value="Riboflavin_kinase_bac"/>
</dbReference>
<comment type="pathway">
    <text evidence="2 15">Cofactor biosynthesis; FAD biosynthesis; FAD from FMN: step 1/1.</text>
</comment>
<dbReference type="InterPro" id="IPR023468">
    <property type="entry name" value="Riboflavin_kinase"/>
</dbReference>
<dbReference type="GO" id="GO:0009398">
    <property type="term" value="P:FMN biosynthetic process"/>
    <property type="evidence" value="ECO:0007669"/>
    <property type="project" value="UniProtKB-UniRule"/>
</dbReference>
<keyword evidence="6 15" id="KW-0808">Transferase</keyword>
<dbReference type="GO" id="GO:0009231">
    <property type="term" value="P:riboflavin biosynthetic process"/>
    <property type="evidence" value="ECO:0007669"/>
    <property type="project" value="InterPro"/>
</dbReference>
<dbReference type="Gene3D" id="3.40.50.620">
    <property type="entry name" value="HUPs"/>
    <property type="match status" value="1"/>
</dbReference>
<dbReference type="InterPro" id="IPR015865">
    <property type="entry name" value="Riboflavin_kinase_bac/euk"/>
</dbReference>
<evidence type="ECO:0000256" key="8">
    <source>
        <dbReference type="ARBA" id="ARBA00022741"/>
    </source>
</evidence>
<dbReference type="RefSeq" id="WP_185134819.1">
    <property type="nucleotide sequence ID" value="NZ_JACJVR010000018.1"/>
</dbReference>